<name>A0A7J3MZD8_9CREN</name>
<evidence type="ECO:0000259" key="13">
    <source>
        <dbReference type="Pfam" id="PF08544"/>
    </source>
</evidence>
<keyword evidence="6 11" id="KW-0808">Transferase</keyword>
<protein>
    <recommendedName>
        <fullName evidence="4 11">Homoserine kinase</fullName>
        <shortName evidence="11">HK</shortName>
        <shortName evidence="11">HSK</shortName>
        <ecNumber evidence="3 11">2.7.1.39</ecNumber>
    </recommendedName>
</protein>
<keyword evidence="9 11" id="KW-0418">Kinase</keyword>
<comment type="caution">
    <text evidence="15">The sequence shown here is derived from an EMBL/GenBank/DDBJ whole genome shotgun (WGS) entry which is preliminary data.</text>
</comment>
<accession>A0A7J3MZD8</accession>
<evidence type="ECO:0000313" key="14">
    <source>
        <dbReference type="EMBL" id="HFQ79552.1"/>
    </source>
</evidence>
<dbReference type="SUPFAM" id="SSF55060">
    <property type="entry name" value="GHMP Kinase, C-terminal domain"/>
    <property type="match status" value="1"/>
</dbReference>
<evidence type="ECO:0000256" key="6">
    <source>
        <dbReference type="ARBA" id="ARBA00022679"/>
    </source>
</evidence>
<dbReference type="NCBIfam" id="NF002288">
    <property type="entry name" value="PRK01212.1-4"/>
    <property type="match status" value="1"/>
</dbReference>
<dbReference type="PANTHER" id="PTHR20861:SF1">
    <property type="entry name" value="HOMOSERINE KINASE"/>
    <property type="match status" value="1"/>
</dbReference>
<evidence type="ECO:0000256" key="2">
    <source>
        <dbReference type="ARBA" id="ARBA00007370"/>
    </source>
</evidence>
<evidence type="ECO:0000256" key="11">
    <source>
        <dbReference type="HAMAP-Rule" id="MF_00384"/>
    </source>
</evidence>
<dbReference type="GO" id="GO:0005524">
    <property type="term" value="F:ATP binding"/>
    <property type="evidence" value="ECO:0007669"/>
    <property type="project" value="UniProtKB-UniRule"/>
</dbReference>
<dbReference type="UniPathway" id="UPA00050">
    <property type="reaction ID" value="UER00064"/>
</dbReference>
<dbReference type="EC" id="2.7.1.39" evidence="3 11"/>
<gene>
    <name evidence="11" type="primary">thrB</name>
    <name evidence="14" type="ORF">ENT99_07655</name>
    <name evidence="15" type="ORF">ENU64_05255</name>
</gene>
<dbReference type="PROSITE" id="PS00627">
    <property type="entry name" value="GHMP_KINASES_ATP"/>
    <property type="match status" value="1"/>
</dbReference>
<dbReference type="Gene3D" id="3.30.70.890">
    <property type="entry name" value="GHMP kinase, C-terminal domain"/>
    <property type="match status" value="1"/>
</dbReference>
<evidence type="ECO:0000259" key="12">
    <source>
        <dbReference type="Pfam" id="PF00288"/>
    </source>
</evidence>
<dbReference type="Pfam" id="PF08544">
    <property type="entry name" value="GHMP_kinases_C"/>
    <property type="match status" value="1"/>
</dbReference>
<dbReference type="PANTHER" id="PTHR20861">
    <property type="entry name" value="HOMOSERINE/4-DIPHOSPHOCYTIDYL-2-C-METHYL-D-ERYTHRITOL KINASE"/>
    <property type="match status" value="1"/>
</dbReference>
<comment type="function">
    <text evidence="11">Catalyzes the ATP-dependent phosphorylation of L-homoserine to L-homoserine phosphate.</text>
</comment>
<evidence type="ECO:0000256" key="3">
    <source>
        <dbReference type="ARBA" id="ARBA00012078"/>
    </source>
</evidence>
<keyword evidence="7 11" id="KW-0791">Threonine biosynthesis</keyword>
<dbReference type="InterPro" id="IPR014721">
    <property type="entry name" value="Ribsml_uS5_D2-typ_fold_subgr"/>
</dbReference>
<evidence type="ECO:0000256" key="8">
    <source>
        <dbReference type="ARBA" id="ARBA00022741"/>
    </source>
</evidence>
<evidence type="ECO:0000256" key="9">
    <source>
        <dbReference type="ARBA" id="ARBA00022777"/>
    </source>
</evidence>
<evidence type="ECO:0000256" key="10">
    <source>
        <dbReference type="ARBA" id="ARBA00022840"/>
    </source>
</evidence>
<dbReference type="InterPro" id="IPR020568">
    <property type="entry name" value="Ribosomal_Su5_D2-typ_SF"/>
</dbReference>
<dbReference type="InterPro" id="IPR006203">
    <property type="entry name" value="GHMP_knse_ATP-bd_CS"/>
</dbReference>
<keyword evidence="8 11" id="KW-0547">Nucleotide-binding</keyword>
<dbReference type="InterPro" id="IPR000870">
    <property type="entry name" value="Homoserine_kinase"/>
</dbReference>
<dbReference type="GO" id="GO:0005737">
    <property type="term" value="C:cytoplasm"/>
    <property type="evidence" value="ECO:0007669"/>
    <property type="project" value="UniProtKB-SubCell"/>
</dbReference>
<comment type="subcellular location">
    <subcellularLocation>
        <location evidence="11">Cytoplasm</location>
    </subcellularLocation>
</comment>
<evidence type="ECO:0000256" key="7">
    <source>
        <dbReference type="ARBA" id="ARBA00022697"/>
    </source>
</evidence>
<dbReference type="InterPro" id="IPR036554">
    <property type="entry name" value="GHMP_kinase_C_sf"/>
</dbReference>
<evidence type="ECO:0000256" key="5">
    <source>
        <dbReference type="ARBA" id="ARBA00022605"/>
    </source>
</evidence>
<dbReference type="HAMAP" id="MF_00384">
    <property type="entry name" value="Homoser_kinase"/>
    <property type="match status" value="1"/>
</dbReference>
<dbReference type="GO" id="GO:0004413">
    <property type="term" value="F:homoserine kinase activity"/>
    <property type="evidence" value="ECO:0007669"/>
    <property type="project" value="UniProtKB-UniRule"/>
</dbReference>
<dbReference type="PRINTS" id="PR00958">
    <property type="entry name" value="HOMSERKINASE"/>
</dbReference>
<keyword evidence="5 11" id="KW-0028">Amino-acid biosynthesis</keyword>
<dbReference type="InterPro" id="IPR006204">
    <property type="entry name" value="GHMP_kinase_N_dom"/>
</dbReference>
<dbReference type="AlphaFoldDB" id="A0A7J3MZD8"/>
<dbReference type="GO" id="GO:0009088">
    <property type="term" value="P:threonine biosynthetic process"/>
    <property type="evidence" value="ECO:0007669"/>
    <property type="project" value="UniProtKB-UniRule"/>
</dbReference>
<dbReference type="NCBIfam" id="TIGR00191">
    <property type="entry name" value="thrB"/>
    <property type="match status" value="1"/>
</dbReference>
<dbReference type="SUPFAM" id="SSF54211">
    <property type="entry name" value="Ribosomal protein S5 domain 2-like"/>
    <property type="match status" value="1"/>
</dbReference>
<dbReference type="Gene3D" id="3.30.230.10">
    <property type="match status" value="1"/>
</dbReference>
<comment type="similarity">
    <text evidence="2 11">Belongs to the GHMP kinase family. Homoserine kinase subfamily.</text>
</comment>
<feature type="domain" description="GHMP kinase N-terminal" evidence="12">
    <location>
        <begin position="63"/>
        <end position="151"/>
    </location>
</feature>
<comment type="catalytic activity">
    <reaction evidence="11">
        <text>L-homoserine + ATP = O-phospho-L-homoserine + ADP + H(+)</text>
        <dbReference type="Rhea" id="RHEA:13985"/>
        <dbReference type="ChEBI" id="CHEBI:15378"/>
        <dbReference type="ChEBI" id="CHEBI:30616"/>
        <dbReference type="ChEBI" id="CHEBI:57476"/>
        <dbReference type="ChEBI" id="CHEBI:57590"/>
        <dbReference type="ChEBI" id="CHEBI:456216"/>
        <dbReference type="EC" id="2.7.1.39"/>
    </reaction>
</comment>
<evidence type="ECO:0000313" key="15">
    <source>
        <dbReference type="EMBL" id="HGT98820.1"/>
    </source>
</evidence>
<dbReference type="Pfam" id="PF00288">
    <property type="entry name" value="GHMP_kinases_N"/>
    <property type="match status" value="1"/>
</dbReference>
<dbReference type="PIRSF" id="PIRSF000676">
    <property type="entry name" value="Homoser_kin"/>
    <property type="match status" value="1"/>
</dbReference>
<keyword evidence="11" id="KW-0963">Cytoplasm</keyword>
<reference evidence="15" key="1">
    <citation type="journal article" date="2020" name="mSystems">
        <title>Genome- and Community-Level Interaction Insights into Carbon Utilization and Element Cycling Functions of Hydrothermarchaeota in Hydrothermal Sediment.</title>
        <authorList>
            <person name="Zhou Z."/>
            <person name="Liu Y."/>
            <person name="Xu W."/>
            <person name="Pan J."/>
            <person name="Luo Z.H."/>
            <person name="Li M."/>
        </authorList>
    </citation>
    <scope>NUCLEOTIDE SEQUENCE [LARGE SCALE GENOMIC DNA]</scope>
    <source>
        <strain evidence="14">SpSt-629</strain>
        <strain evidence="15">SpSt-688</strain>
    </source>
</reference>
<feature type="domain" description="GHMP kinase C-terminal" evidence="13">
    <location>
        <begin position="215"/>
        <end position="291"/>
    </location>
</feature>
<keyword evidence="10 11" id="KW-0067">ATP-binding</keyword>
<comment type="pathway">
    <text evidence="1 11">Amino-acid biosynthesis; L-threonine biosynthesis; L-threonine from L-aspartate: step 4/5.</text>
</comment>
<dbReference type="EMBL" id="DTDH01000155">
    <property type="protein sequence ID" value="HGT98820.1"/>
    <property type="molecule type" value="Genomic_DNA"/>
</dbReference>
<feature type="binding site" evidence="11">
    <location>
        <begin position="92"/>
        <end position="102"/>
    </location>
    <ligand>
        <name>ATP</name>
        <dbReference type="ChEBI" id="CHEBI:30616"/>
    </ligand>
</feature>
<organism evidence="15">
    <name type="scientific">Ignisphaera aggregans</name>
    <dbReference type="NCBI Taxonomy" id="334771"/>
    <lineage>
        <taxon>Archaea</taxon>
        <taxon>Thermoproteota</taxon>
        <taxon>Thermoprotei</taxon>
        <taxon>Desulfurococcales</taxon>
        <taxon>Desulfurococcaceae</taxon>
        <taxon>Ignisphaera</taxon>
    </lineage>
</organism>
<sequence length="316" mass="34021">MDKYCTNVKVRAPASIANIGPGFDILAMAIEGIYDIVEITICRGNGLIDVKAGGLDVPSGKDNIVYAIAQNIIKKYGLYNIDIVINVVKGVPPASGLGSSGASSAATAYAFMKFLNREYDEYEMLKIAGEGEVAAVGTPHYDNVAASLFGGIVVLDLNKERVYKIKPGFSIHIAVVIPKGVVKVSRKTEFARSVLPKSIDLAIHVKQSSAIAKLMYSLMNNDIELFGEAISTDFIAEPYRANLIPYYYELKELALKLGALGFNISGAGPAVFSIYRSGEEALNVGKKLISFLNDKGLYSDLIVTRVSHKGVEILGE</sequence>
<dbReference type="EMBL" id="DTAU01000144">
    <property type="protein sequence ID" value="HFQ79552.1"/>
    <property type="molecule type" value="Genomic_DNA"/>
</dbReference>
<proteinExistence type="inferred from homology"/>
<evidence type="ECO:0000256" key="1">
    <source>
        <dbReference type="ARBA" id="ARBA00005015"/>
    </source>
</evidence>
<evidence type="ECO:0000256" key="4">
    <source>
        <dbReference type="ARBA" id="ARBA00017858"/>
    </source>
</evidence>
<dbReference type="InterPro" id="IPR013750">
    <property type="entry name" value="GHMP_kinase_C_dom"/>
</dbReference>